<keyword evidence="3" id="KW-1185">Reference proteome</keyword>
<keyword evidence="1" id="KW-1133">Transmembrane helix</keyword>
<feature type="transmembrane region" description="Helical" evidence="1">
    <location>
        <begin position="80"/>
        <end position="100"/>
    </location>
</feature>
<feature type="transmembrane region" description="Helical" evidence="1">
    <location>
        <begin position="55"/>
        <end position="74"/>
    </location>
</feature>
<organism evidence="2 3">
    <name type="scientific">Candidatus Enterococcus moelleringii</name>
    <dbReference type="NCBI Taxonomy" id="2815325"/>
    <lineage>
        <taxon>Bacteria</taxon>
        <taxon>Bacillati</taxon>
        <taxon>Bacillota</taxon>
        <taxon>Bacilli</taxon>
        <taxon>Lactobacillales</taxon>
        <taxon>Enterococcaceae</taxon>
        <taxon>Enterococcus</taxon>
    </lineage>
</organism>
<sequence length="177" mass="19970">MENSLKKNHSHFSVRDICFIALLTAACVVGRTSFQFIPNVQPITTIFIMVSLNKGFGRGFLLAVLTIITTNIYMGMGPWTMTQLFAYGTIVLLSSLLGRIPSFQRHKSLQLIFAFGAGFLFGFLTACGDVLIYGISAFWPYYLQGVYFDLLHATGNFIFYLLLMSILPRLFSKFWCN</sequence>
<feature type="transmembrane region" description="Helical" evidence="1">
    <location>
        <begin position="141"/>
        <end position="163"/>
    </location>
</feature>
<proteinExistence type="predicted"/>
<keyword evidence="1" id="KW-0812">Transmembrane</keyword>
<protein>
    <submittedName>
        <fullName evidence="2">ECF transporter S component</fullName>
    </submittedName>
</protein>
<evidence type="ECO:0000256" key="1">
    <source>
        <dbReference type="SAM" id="Phobius"/>
    </source>
</evidence>
<dbReference type="Proteomes" id="UP000664601">
    <property type="component" value="Unassembled WGS sequence"/>
</dbReference>
<accession>A0ABS3LEC8</accession>
<gene>
    <name evidence="2" type="ORF">JZO70_17565</name>
</gene>
<evidence type="ECO:0000313" key="2">
    <source>
        <dbReference type="EMBL" id="MBO1307987.1"/>
    </source>
</evidence>
<evidence type="ECO:0000313" key="3">
    <source>
        <dbReference type="Proteomes" id="UP000664601"/>
    </source>
</evidence>
<keyword evidence="1" id="KW-0472">Membrane</keyword>
<name>A0ABS3LEC8_9ENTE</name>
<feature type="transmembrane region" description="Helical" evidence="1">
    <location>
        <begin position="112"/>
        <end position="135"/>
    </location>
</feature>
<dbReference type="PROSITE" id="PS51257">
    <property type="entry name" value="PROKAR_LIPOPROTEIN"/>
    <property type="match status" value="1"/>
</dbReference>
<reference evidence="2 3" key="1">
    <citation type="submission" date="2021-03" db="EMBL/GenBank/DDBJ databases">
        <title>Enterococcal diversity collection.</title>
        <authorList>
            <person name="Gilmore M.S."/>
            <person name="Schwartzman J."/>
            <person name="Van Tyne D."/>
            <person name="Martin M."/>
            <person name="Earl A.M."/>
            <person name="Manson A.L."/>
            <person name="Straub T."/>
            <person name="Salamzade R."/>
            <person name="Saavedra J."/>
            <person name="Lebreton F."/>
            <person name="Prichula J."/>
            <person name="Schaufler K."/>
            <person name="Gaca A."/>
            <person name="Sgardioli B."/>
            <person name="Wagenaar J."/>
            <person name="Strong T."/>
        </authorList>
    </citation>
    <scope>NUCLEOTIDE SEQUENCE [LARGE SCALE GENOMIC DNA]</scope>
    <source>
        <strain evidence="2 3">669A</strain>
    </source>
</reference>
<dbReference type="Gene3D" id="1.10.1760.20">
    <property type="match status" value="1"/>
</dbReference>
<dbReference type="EMBL" id="JAFREM010000029">
    <property type="protein sequence ID" value="MBO1307987.1"/>
    <property type="molecule type" value="Genomic_DNA"/>
</dbReference>
<comment type="caution">
    <text evidence="2">The sequence shown here is derived from an EMBL/GenBank/DDBJ whole genome shotgun (WGS) entry which is preliminary data.</text>
</comment>